<gene>
    <name evidence="1" type="ORF">AB6D66_26950</name>
</gene>
<dbReference type="RefSeq" id="WP_372127112.1">
    <property type="nucleotide sequence ID" value="NZ_JBFSSG010000180.1"/>
</dbReference>
<accession>A0ABV4N5E8</accession>
<keyword evidence="2" id="KW-1185">Reference proteome</keyword>
<name>A0ABV4N5E8_9VIBR</name>
<evidence type="ECO:0000313" key="1">
    <source>
        <dbReference type="EMBL" id="MEZ8724683.1"/>
    </source>
</evidence>
<dbReference type="Proteomes" id="UP001570071">
    <property type="component" value="Unassembled WGS sequence"/>
</dbReference>
<evidence type="ECO:0000313" key="2">
    <source>
        <dbReference type="Proteomes" id="UP001570071"/>
    </source>
</evidence>
<reference evidence="1 2" key="1">
    <citation type="journal article" date="2024" name="ISME J.">
        <title>Tailless and filamentous prophages are predominant in marine Vibrio.</title>
        <authorList>
            <person name="Steensen K."/>
            <person name="Seneca J."/>
            <person name="Bartlau N."/>
            <person name="Yu X.A."/>
            <person name="Hussain F.A."/>
            <person name="Polz M.F."/>
        </authorList>
    </citation>
    <scope>NUCLEOTIDE SEQUENCE [LARGE SCALE GENOMIC DNA]</scope>
    <source>
        <strain evidence="1 2">10N.239.312.F12</strain>
    </source>
</reference>
<comment type="caution">
    <text evidence="1">The sequence shown here is derived from an EMBL/GenBank/DDBJ whole genome shotgun (WGS) entry which is preliminary data.</text>
</comment>
<organism evidence="1 2">
    <name type="scientific">Vibrio pomeroyi</name>
    <dbReference type="NCBI Taxonomy" id="198832"/>
    <lineage>
        <taxon>Bacteria</taxon>
        <taxon>Pseudomonadati</taxon>
        <taxon>Pseudomonadota</taxon>
        <taxon>Gammaproteobacteria</taxon>
        <taxon>Vibrionales</taxon>
        <taxon>Vibrionaceae</taxon>
        <taxon>Vibrio</taxon>
    </lineage>
</organism>
<sequence>MTNEEKLALIKQRFADINEDDFMDGETFFNLLNGDSLLCINLEDKTPEQVRQQLRQHRIELPLGFDFRQHQAITIDTEKQKVIAVVKRY</sequence>
<dbReference type="EMBL" id="JBFSSG010000180">
    <property type="protein sequence ID" value="MEZ8724683.1"/>
    <property type="molecule type" value="Genomic_DNA"/>
</dbReference>
<proteinExistence type="predicted"/>
<protein>
    <submittedName>
        <fullName evidence="1">Uncharacterized protein</fullName>
    </submittedName>
</protein>